<dbReference type="InterPro" id="IPR020578">
    <property type="entry name" value="Aminotrans_V_PyrdxlP_BS"/>
</dbReference>
<dbReference type="Pfam" id="PF00266">
    <property type="entry name" value="Aminotran_5"/>
    <property type="match status" value="1"/>
</dbReference>
<dbReference type="InterPro" id="IPR015424">
    <property type="entry name" value="PyrdxlP-dep_Trfase"/>
</dbReference>
<dbReference type="PROSITE" id="PS00595">
    <property type="entry name" value="AA_TRANSFER_CLASS_5"/>
    <property type="match status" value="1"/>
</dbReference>
<keyword evidence="14" id="KW-0032">Aminotransferase</keyword>
<gene>
    <name evidence="14" type="ORF">EMQ25_07215</name>
</gene>
<dbReference type="InterPro" id="IPR015421">
    <property type="entry name" value="PyrdxlP-dep_Trfase_major"/>
</dbReference>
<organism evidence="14 15">
    <name type="scientific">Arsenicitalea aurantiaca</name>
    <dbReference type="NCBI Taxonomy" id="1783274"/>
    <lineage>
        <taxon>Bacteria</taxon>
        <taxon>Pseudomonadati</taxon>
        <taxon>Pseudomonadota</taxon>
        <taxon>Alphaproteobacteria</taxon>
        <taxon>Hyphomicrobiales</taxon>
        <taxon>Devosiaceae</taxon>
        <taxon>Arsenicitalea</taxon>
    </lineage>
</organism>
<dbReference type="AlphaFoldDB" id="A0A433XFX3"/>
<name>A0A433XFX3_9HYPH</name>
<dbReference type="InterPro" id="IPR016454">
    <property type="entry name" value="Cysteine_dSase"/>
</dbReference>
<evidence type="ECO:0000256" key="1">
    <source>
        <dbReference type="ARBA" id="ARBA00001933"/>
    </source>
</evidence>
<keyword evidence="7" id="KW-0479">Metal-binding</keyword>
<reference evidence="14 15" key="1">
    <citation type="journal article" date="2016" name="Int. J. Syst. Evol. Microbiol.">
        <title>Arsenicitalea aurantiaca gen. nov., sp. nov., a new member of the family Hyphomicrobiaceae, isolated from high-arsenic sediment.</title>
        <authorList>
            <person name="Mu Y."/>
            <person name="Zhou L."/>
            <person name="Zeng X.C."/>
            <person name="Liu L."/>
            <person name="Pan Y."/>
            <person name="Chen X."/>
            <person name="Wang J."/>
            <person name="Li S."/>
            <person name="Li W.J."/>
            <person name="Wang Y."/>
        </authorList>
    </citation>
    <scope>NUCLEOTIDE SEQUENCE [LARGE SCALE GENOMIC DNA]</scope>
    <source>
        <strain evidence="14 15">42-50</strain>
    </source>
</reference>
<evidence type="ECO:0000256" key="5">
    <source>
        <dbReference type="ARBA" id="ARBA00013558"/>
    </source>
</evidence>
<sequence length="384" mass="39762">MSHRAIYLDHNASTPLLPEARDALVDALCLTGNPSSVHAHGRALRNLIERARDQVARRAGAERGQVVFTGSATEAITQAIVGGVRAFDIDGIIVSKGEHVSVLRAAESTGRRLAQANLDADGRIDVEQVAEWLRQGEAIGQRLLVAVHSVNGETGVVQPIEALERLVGPTPHVLFVDAVQSFGRAPVDFASRAIDMMAVSAHKIGGPAGVGALLVKGHADSVRLVPGGGQEQGRRGGTESAALIAAFGAATEAFPDRFDRSAASALGHSIESGLAALSPDAVIFGAGVDRIGHVVNFAVPGLKSSVAMMGLDLAGISVSSGSACASGKVGVSHVLVAMGVERCLAECALRVSLGWTSTQEDATAFLAEFEHVLSRHRSRQGQAA</sequence>
<dbReference type="GO" id="GO:0031071">
    <property type="term" value="F:cysteine desulfurase activity"/>
    <property type="evidence" value="ECO:0007669"/>
    <property type="project" value="UniProtKB-EC"/>
</dbReference>
<evidence type="ECO:0000256" key="10">
    <source>
        <dbReference type="ARBA" id="ARBA00023014"/>
    </source>
</evidence>
<comment type="function">
    <text evidence="2">Catalyzes the removal of elemental sulfur atoms from cysteine to produce alanine. Seems to participate in the biosynthesis of the nitrogenase metalloclusters by providing the inorganic sulfur required for the Fe-S core formation.</text>
</comment>
<dbReference type="EC" id="2.8.1.7" evidence="4"/>
<dbReference type="PANTHER" id="PTHR11601:SF34">
    <property type="entry name" value="CYSTEINE DESULFURASE"/>
    <property type="match status" value="1"/>
</dbReference>
<dbReference type="RefSeq" id="WP_127187871.1">
    <property type="nucleotide sequence ID" value="NZ_RZNJ01000002.1"/>
</dbReference>
<evidence type="ECO:0000256" key="8">
    <source>
        <dbReference type="ARBA" id="ARBA00022898"/>
    </source>
</evidence>
<accession>A0A433XFX3</accession>
<keyword evidence="15" id="KW-1185">Reference proteome</keyword>
<evidence type="ECO:0000256" key="6">
    <source>
        <dbReference type="ARBA" id="ARBA00022679"/>
    </source>
</evidence>
<dbReference type="InterPro" id="IPR000192">
    <property type="entry name" value="Aminotrans_V_dom"/>
</dbReference>
<dbReference type="PIRSF" id="PIRSF005572">
    <property type="entry name" value="NifS"/>
    <property type="match status" value="1"/>
</dbReference>
<dbReference type="EMBL" id="RZNJ01000002">
    <property type="protein sequence ID" value="RUT32914.1"/>
    <property type="molecule type" value="Genomic_DNA"/>
</dbReference>
<dbReference type="Gene3D" id="3.40.640.10">
    <property type="entry name" value="Type I PLP-dependent aspartate aminotransferase-like (Major domain)"/>
    <property type="match status" value="1"/>
</dbReference>
<comment type="catalytic activity">
    <reaction evidence="11">
        <text>(sulfur carrier)-H + L-cysteine = (sulfur carrier)-SH + L-alanine</text>
        <dbReference type="Rhea" id="RHEA:43892"/>
        <dbReference type="Rhea" id="RHEA-COMP:14737"/>
        <dbReference type="Rhea" id="RHEA-COMP:14739"/>
        <dbReference type="ChEBI" id="CHEBI:29917"/>
        <dbReference type="ChEBI" id="CHEBI:35235"/>
        <dbReference type="ChEBI" id="CHEBI:57972"/>
        <dbReference type="ChEBI" id="CHEBI:64428"/>
        <dbReference type="EC" id="2.8.1.7"/>
    </reaction>
</comment>
<dbReference type="Gene3D" id="1.10.260.50">
    <property type="match status" value="1"/>
</dbReference>
<evidence type="ECO:0000313" key="14">
    <source>
        <dbReference type="EMBL" id="RUT32914.1"/>
    </source>
</evidence>
<evidence type="ECO:0000313" key="15">
    <source>
        <dbReference type="Proteomes" id="UP000281547"/>
    </source>
</evidence>
<keyword evidence="6 14" id="KW-0808">Transferase</keyword>
<keyword evidence="9" id="KW-0408">Iron</keyword>
<dbReference type="GO" id="GO:0008483">
    <property type="term" value="F:transaminase activity"/>
    <property type="evidence" value="ECO:0007669"/>
    <property type="project" value="UniProtKB-KW"/>
</dbReference>
<evidence type="ECO:0000259" key="13">
    <source>
        <dbReference type="Pfam" id="PF00266"/>
    </source>
</evidence>
<dbReference type="Proteomes" id="UP000281547">
    <property type="component" value="Unassembled WGS sequence"/>
</dbReference>
<keyword evidence="10" id="KW-0411">Iron-sulfur</keyword>
<comment type="similarity">
    <text evidence="3">Belongs to the class-V pyridoxal-phosphate-dependent aminotransferase family. NifS/IscS subfamily.</text>
</comment>
<evidence type="ECO:0000256" key="2">
    <source>
        <dbReference type="ARBA" id="ARBA00003120"/>
    </source>
</evidence>
<comment type="caution">
    <text evidence="14">The sequence shown here is derived from an EMBL/GenBank/DDBJ whole genome shotgun (WGS) entry which is preliminary data.</text>
</comment>
<dbReference type="InterPro" id="IPR015422">
    <property type="entry name" value="PyrdxlP-dep_Trfase_small"/>
</dbReference>
<proteinExistence type="inferred from homology"/>
<dbReference type="PANTHER" id="PTHR11601">
    <property type="entry name" value="CYSTEINE DESULFURYLASE FAMILY MEMBER"/>
    <property type="match status" value="1"/>
</dbReference>
<evidence type="ECO:0000256" key="9">
    <source>
        <dbReference type="ARBA" id="ARBA00023004"/>
    </source>
</evidence>
<evidence type="ECO:0000256" key="4">
    <source>
        <dbReference type="ARBA" id="ARBA00012239"/>
    </source>
</evidence>
<keyword evidence="8" id="KW-0663">Pyridoxal phosphate</keyword>
<dbReference type="OrthoDB" id="9808002at2"/>
<dbReference type="GO" id="GO:0051536">
    <property type="term" value="F:iron-sulfur cluster binding"/>
    <property type="evidence" value="ECO:0007669"/>
    <property type="project" value="UniProtKB-KW"/>
</dbReference>
<dbReference type="GO" id="GO:0046872">
    <property type="term" value="F:metal ion binding"/>
    <property type="evidence" value="ECO:0007669"/>
    <property type="project" value="UniProtKB-KW"/>
</dbReference>
<dbReference type="Gene3D" id="3.90.1150.10">
    <property type="entry name" value="Aspartate Aminotransferase, domain 1"/>
    <property type="match status" value="1"/>
</dbReference>
<evidence type="ECO:0000256" key="3">
    <source>
        <dbReference type="ARBA" id="ARBA00006490"/>
    </source>
</evidence>
<protein>
    <recommendedName>
        <fullName evidence="5">Cysteine desulfurase</fullName>
        <ecNumber evidence="4">2.8.1.7</ecNumber>
    </recommendedName>
</protein>
<evidence type="ECO:0000256" key="11">
    <source>
        <dbReference type="ARBA" id="ARBA00050776"/>
    </source>
</evidence>
<dbReference type="SUPFAM" id="SSF53383">
    <property type="entry name" value="PLP-dependent transferases"/>
    <property type="match status" value="1"/>
</dbReference>
<feature type="domain" description="Aminotransferase class V" evidence="13">
    <location>
        <begin position="6"/>
        <end position="364"/>
    </location>
</feature>
<evidence type="ECO:0000256" key="12">
    <source>
        <dbReference type="RuleBase" id="RU004504"/>
    </source>
</evidence>
<evidence type="ECO:0000256" key="7">
    <source>
        <dbReference type="ARBA" id="ARBA00022723"/>
    </source>
</evidence>
<comment type="cofactor">
    <cofactor evidence="1 12">
        <name>pyridoxal 5'-phosphate</name>
        <dbReference type="ChEBI" id="CHEBI:597326"/>
    </cofactor>
</comment>